<evidence type="ECO:0000313" key="2">
    <source>
        <dbReference type="EMBL" id="MCJ2382480.1"/>
    </source>
</evidence>
<organism evidence="2 3">
    <name type="scientific">Parabacteroides faecalis</name>
    <dbReference type="NCBI Taxonomy" id="2924040"/>
    <lineage>
        <taxon>Bacteria</taxon>
        <taxon>Pseudomonadati</taxon>
        <taxon>Bacteroidota</taxon>
        <taxon>Bacteroidia</taxon>
        <taxon>Bacteroidales</taxon>
        <taxon>Tannerellaceae</taxon>
        <taxon>Parabacteroides</taxon>
    </lineage>
</organism>
<evidence type="ECO:0000256" key="1">
    <source>
        <dbReference type="SAM" id="SignalP"/>
    </source>
</evidence>
<comment type="caution">
    <text evidence="2">The sequence shown here is derived from an EMBL/GenBank/DDBJ whole genome shotgun (WGS) entry which is preliminary data.</text>
</comment>
<gene>
    <name evidence="2" type="ORF">MUN53_18055</name>
</gene>
<evidence type="ECO:0000313" key="3">
    <source>
        <dbReference type="Proteomes" id="UP001165444"/>
    </source>
</evidence>
<keyword evidence="1" id="KW-0732">Signal</keyword>
<feature type="chain" id="PRO_5045955803" evidence="1">
    <location>
        <begin position="22"/>
        <end position="1050"/>
    </location>
</feature>
<dbReference type="Proteomes" id="UP001165444">
    <property type="component" value="Unassembled WGS sequence"/>
</dbReference>
<dbReference type="EMBL" id="JAKZMM010000093">
    <property type="protein sequence ID" value="MCJ2382480.1"/>
    <property type="molecule type" value="Genomic_DNA"/>
</dbReference>
<keyword evidence="3" id="KW-1185">Reference proteome</keyword>
<feature type="signal peptide" evidence="1">
    <location>
        <begin position="1"/>
        <end position="21"/>
    </location>
</feature>
<accession>A0ABT0C699</accession>
<protein>
    <submittedName>
        <fullName evidence="2">Uncharacterized protein</fullName>
    </submittedName>
</protein>
<sequence length="1050" mass="119755">MKNIFILFFSLSFFSSFAVKADTSWKEIRTVVFTPEKGQEAYLLQPDQGITQTVQIGQGSIPTRKFLRVVGGIQMPAPFESRGEEMFRRSEFYIDDNLDSIIRKKDRYSLYFKGDNDPFERHAYYRISGSLLKPGELTVTIPVVRKQDLTVSPDGDFGLEIELFYPKAGRAADDIYDQPDSVLYMPIPEGTGKQQAVSSTFQLNRPVACALIRIGGTHFSGACWVEAPRLTQGKKQVCSIPFTQFAQKTDDFNYWVGVNLATRSWPMWKLEFNGKTIFQGNMFDRASNVADFYIPLPDSLQGNGDLKLSLLKEPHRAAYPYALQRLEVIEEYARDYEVISVPKYVTKQTAFGVLVETNRPQVSLHVQASGAASPKEQTYVFEEEGLHVVEFRAEAAGQPISLCFDDGNRKEEVQVRQVIDKATESIYLSSGDEIYIDKQYVPYDYFFKWYISQRVGNWYQFRPSYQWSGFRIADPEIIRHYTQLLSQLKIPYAWQVEGRTLAGSRINPSLETLASPQFKGKQAHENDGGYYYWQHFKYQGLFSDMAARTRPYGGIFAKHRPIYTDHGTFIHHDPQGITDMADGARQFVANLRYSKGESTRHTGPSSLFRYFYQAGYEWLGAEQMYGPEEIILSSLRGASRAYNRPLYGSLHAMQWGSFPFTDPKHALRHYMSLAVAYMHGSSHINTEEALWTDEYANDRYSESGKAHLFAQHQILDYIETHTRRGDLQSRIAVIQGRNDAWKSFVRGSVWSQDGDKWKFNQACESFDLLRVFFPENTVNACGPDGWFTSTPYGPVDLLPVEAPQDVMSRYKLMLFLGWNTYDENDFRRIQKYVFDGGTLLLSAAHLNAELQPDQPTRFPENDQIIREMLGDDYRSMTGKHEIPYGSGRIIYFATPDYPIASSLVSAYEETIHTLAASSIQEEPEKGWIAASPHVGFTVWDEGNRRTLLLLNTDWKSDSDEVKAEFCYGDKKFMVPVRRYHVENIHCAAGLAVRPEANTTDILSIQPTSSGWDIQVQTTGDDQLQCMQAVSGQEKTITLQGSGIHSVHIEQ</sequence>
<dbReference type="RefSeq" id="WP_243326799.1">
    <property type="nucleotide sequence ID" value="NZ_JAKZMM010000093.1"/>
</dbReference>
<name>A0ABT0C699_9BACT</name>
<proteinExistence type="predicted"/>
<reference evidence="2 3" key="1">
    <citation type="submission" date="2022-03" db="EMBL/GenBank/DDBJ databases">
        <title>Parabacteroides sp. nov. isolated from swine feces.</title>
        <authorList>
            <person name="Bak J.E."/>
        </authorList>
    </citation>
    <scope>NUCLEOTIDE SEQUENCE [LARGE SCALE GENOMIC DNA]</scope>
    <source>
        <strain evidence="2 3">AGMB00274</strain>
    </source>
</reference>